<comment type="caution">
    <text evidence="1">The sequence shown here is derived from an EMBL/GenBank/DDBJ whole genome shotgun (WGS) entry which is preliminary data.</text>
</comment>
<dbReference type="Proteomes" id="UP000178587">
    <property type="component" value="Unassembled WGS sequence"/>
</dbReference>
<organism evidence="1 2">
    <name type="scientific">Candidatus Kaiserbacteria bacterium RIFCSPLOWO2_01_FULL_50_24</name>
    <dbReference type="NCBI Taxonomy" id="1798507"/>
    <lineage>
        <taxon>Bacteria</taxon>
        <taxon>Candidatus Kaiseribacteriota</taxon>
    </lineage>
</organism>
<name>A0A1F6EMX5_9BACT</name>
<proteinExistence type="predicted"/>
<evidence type="ECO:0000313" key="1">
    <source>
        <dbReference type="EMBL" id="OGG74996.1"/>
    </source>
</evidence>
<dbReference type="AlphaFoldDB" id="A0A1F6EMX5"/>
<reference evidence="1 2" key="1">
    <citation type="journal article" date="2016" name="Nat. Commun.">
        <title>Thousands of microbial genomes shed light on interconnected biogeochemical processes in an aquifer system.</title>
        <authorList>
            <person name="Anantharaman K."/>
            <person name="Brown C.T."/>
            <person name="Hug L.A."/>
            <person name="Sharon I."/>
            <person name="Castelle C.J."/>
            <person name="Probst A.J."/>
            <person name="Thomas B.C."/>
            <person name="Singh A."/>
            <person name="Wilkins M.J."/>
            <person name="Karaoz U."/>
            <person name="Brodie E.L."/>
            <person name="Williams K.H."/>
            <person name="Hubbard S.S."/>
            <person name="Banfield J.F."/>
        </authorList>
    </citation>
    <scope>NUCLEOTIDE SEQUENCE [LARGE SCALE GENOMIC DNA]</scope>
</reference>
<evidence type="ECO:0000313" key="2">
    <source>
        <dbReference type="Proteomes" id="UP000178587"/>
    </source>
</evidence>
<protein>
    <submittedName>
        <fullName evidence="1">Uncharacterized protein</fullName>
    </submittedName>
</protein>
<dbReference type="EMBL" id="MFLU01000010">
    <property type="protein sequence ID" value="OGG74996.1"/>
    <property type="molecule type" value="Genomic_DNA"/>
</dbReference>
<accession>A0A1F6EMX5</accession>
<sequence length="140" mass="16591">MGEVIKFDQWKKDNPRNVKRVEKIRAHSRNKTGAETLHELPDAREEVDKIAQRILAHDGVMQNPIWKRRDVNPELWRTQYMSRTTTELAEILQHPRVLGKSEKEEEAEWIANPIHFGIAAELYRDKIKRERDEETVRGNQ</sequence>
<gene>
    <name evidence="1" type="ORF">A3A34_04240</name>
</gene>